<feature type="transmembrane region" description="Helical" evidence="6">
    <location>
        <begin position="280"/>
        <end position="298"/>
    </location>
</feature>
<dbReference type="InterPro" id="IPR050495">
    <property type="entry name" value="ATG22/LtaA_families"/>
</dbReference>
<name>A0A0M6WDJ6_9FIRM</name>
<accession>A0A0M6WDJ6</accession>
<feature type="transmembrane region" description="Helical" evidence="6">
    <location>
        <begin position="367"/>
        <end position="386"/>
    </location>
</feature>
<feature type="transmembrane region" description="Helical" evidence="6">
    <location>
        <begin position="159"/>
        <end position="178"/>
    </location>
</feature>
<reference evidence="8" key="1">
    <citation type="submission" date="2015-05" db="EMBL/GenBank/DDBJ databases">
        <authorList>
            <consortium name="Pathogen Informatics"/>
        </authorList>
    </citation>
    <scope>NUCLEOTIDE SEQUENCE [LARGE SCALE GENOMIC DNA]</scope>
    <source>
        <strain evidence="8">T1-815</strain>
    </source>
</reference>
<proteinExistence type="predicted"/>
<dbReference type="GO" id="GO:0012505">
    <property type="term" value="C:endomembrane system"/>
    <property type="evidence" value="ECO:0007669"/>
    <property type="project" value="UniProtKB-SubCell"/>
</dbReference>
<evidence type="ECO:0000313" key="8">
    <source>
        <dbReference type="Proteomes" id="UP000049472"/>
    </source>
</evidence>
<evidence type="ECO:0008006" key="9">
    <source>
        <dbReference type="Google" id="ProtNLM"/>
    </source>
</evidence>
<evidence type="ECO:0000256" key="5">
    <source>
        <dbReference type="ARBA" id="ARBA00023136"/>
    </source>
</evidence>
<keyword evidence="4 6" id="KW-1133">Transmembrane helix</keyword>
<feature type="transmembrane region" description="Helical" evidence="6">
    <location>
        <begin position="190"/>
        <end position="212"/>
    </location>
</feature>
<feature type="transmembrane region" description="Helical" evidence="6">
    <location>
        <begin position="119"/>
        <end position="138"/>
    </location>
</feature>
<sequence length="464" mass="50725">MKAKENNTQKKTKKLSSKELSWVLYDVGNSAYTLLACALIPIWYKSLAVGDSAGQISSDRATAYYAVAIAVMTVVSALIGPVCGAIADHMRIKKAIFSTTVVVGVSACILNGFTPTWVLFLVIYVLTKIFYNASLVFYDSMLVDVTTKDRMDEVSSYGYAWGYLGSCVPFLVSLAAYICGPDMLGYISNRLSMIIGFAVTGIWWLVVTIPLFKSYKQVNYVSDAADKDIHKNFENDVFIRDNIKEKSKTNKNPGVLRLIADAFAQIFGTIKKIATKDKKVGLFLVAFFLYIDGVGTIIDNCINIGTDLKLDSVGQVVFLLFTQIVACIGSLVFGRLSQTYKTTTLLYVCIAGYFAVCLYALTLHDLIGFGIMAFGVGCFQGSLQALSRSYFSKIIPPENSGEYFGIYDIFAKGASFLGSLVIAAVKLAGGTINVAVATMAIFFAVGFVFLRLADRYDAPRHENN</sequence>
<comment type="subcellular location">
    <subcellularLocation>
        <location evidence="1">Endomembrane system</location>
        <topology evidence="1">Multi-pass membrane protein</topology>
    </subcellularLocation>
</comment>
<evidence type="ECO:0000256" key="2">
    <source>
        <dbReference type="ARBA" id="ARBA00022448"/>
    </source>
</evidence>
<keyword evidence="8" id="KW-1185">Reference proteome</keyword>
<dbReference type="InterPro" id="IPR024671">
    <property type="entry name" value="Atg22-like"/>
</dbReference>
<dbReference type="SUPFAM" id="SSF103473">
    <property type="entry name" value="MFS general substrate transporter"/>
    <property type="match status" value="1"/>
</dbReference>
<dbReference type="PANTHER" id="PTHR23519">
    <property type="entry name" value="AUTOPHAGY-RELATED PROTEIN 22"/>
    <property type="match status" value="1"/>
</dbReference>
<evidence type="ECO:0000256" key="3">
    <source>
        <dbReference type="ARBA" id="ARBA00022692"/>
    </source>
</evidence>
<dbReference type="Pfam" id="PF11700">
    <property type="entry name" value="ATG22"/>
    <property type="match status" value="1"/>
</dbReference>
<dbReference type="RefSeq" id="WP_055060996.1">
    <property type="nucleotide sequence ID" value="NZ_CVRQ01000008.1"/>
</dbReference>
<feature type="transmembrane region" description="Helical" evidence="6">
    <location>
        <begin position="406"/>
        <end position="425"/>
    </location>
</feature>
<feature type="transmembrane region" description="Helical" evidence="6">
    <location>
        <begin position="313"/>
        <end position="333"/>
    </location>
</feature>
<feature type="transmembrane region" description="Helical" evidence="6">
    <location>
        <begin position="20"/>
        <end position="44"/>
    </location>
</feature>
<keyword evidence="3 6" id="KW-0812">Transmembrane</keyword>
<organism evidence="7 8">
    <name type="scientific">Agathobacter rectalis</name>
    <dbReference type="NCBI Taxonomy" id="39491"/>
    <lineage>
        <taxon>Bacteria</taxon>
        <taxon>Bacillati</taxon>
        <taxon>Bacillota</taxon>
        <taxon>Clostridia</taxon>
        <taxon>Lachnospirales</taxon>
        <taxon>Lachnospiraceae</taxon>
        <taxon>Agathobacter</taxon>
    </lineage>
</organism>
<dbReference type="Gene3D" id="1.20.1250.20">
    <property type="entry name" value="MFS general substrate transporter like domains"/>
    <property type="match status" value="1"/>
</dbReference>
<dbReference type="AlphaFoldDB" id="A0A0M6WDJ6"/>
<evidence type="ECO:0000256" key="4">
    <source>
        <dbReference type="ARBA" id="ARBA00022989"/>
    </source>
</evidence>
<feature type="transmembrane region" description="Helical" evidence="6">
    <location>
        <begin position="431"/>
        <end position="450"/>
    </location>
</feature>
<evidence type="ECO:0000256" key="1">
    <source>
        <dbReference type="ARBA" id="ARBA00004127"/>
    </source>
</evidence>
<evidence type="ECO:0000313" key="7">
    <source>
        <dbReference type="EMBL" id="CRL32904.1"/>
    </source>
</evidence>
<feature type="transmembrane region" description="Helical" evidence="6">
    <location>
        <begin position="345"/>
        <end position="361"/>
    </location>
</feature>
<gene>
    <name evidence="7" type="ORF">T1815_04631</name>
</gene>
<protein>
    <recommendedName>
        <fullName evidence="9">MFS transporter</fullName>
    </recommendedName>
</protein>
<evidence type="ECO:0000256" key="6">
    <source>
        <dbReference type="SAM" id="Phobius"/>
    </source>
</evidence>
<keyword evidence="2" id="KW-0813">Transport</keyword>
<dbReference type="PANTHER" id="PTHR23519:SF1">
    <property type="entry name" value="AUTOPHAGY-RELATED PROTEIN 22"/>
    <property type="match status" value="1"/>
</dbReference>
<dbReference type="Proteomes" id="UP000049472">
    <property type="component" value="Unassembled WGS sequence"/>
</dbReference>
<keyword evidence="5 6" id="KW-0472">Membrane</keyword>
<dbReference type="InterPro" id="IPR036259">
    <property type="entry name" value="MFS_trans_sf"/>
</dbReference>
<dbReference type="EMBL" id="CVRQ01000008">
    <property type="protein sequence ID" value="CRL32904.1"/>
    <property type="molecule type" value="Genomic_DNA"/>
</dbReference>
<feature type="transmembrane region" description="Helical" evidence="6">
    <location>
        <begin position="64"/>
        <end position="83"/>
    </location>
</feature>
<feature type="transmembrane region" description="Helical" evidence="6">
    <location>
        <begin position="95"/>
        <end position="113"/>
    </location>
</feature>